<feature type="region of interest" description="Disordered" evidence="10">
    <location>
        <begin position="86"/>
        <end position="142"/>
    </location>
</feature>
<reference evidence="12" key="1">
    <citation type="submission" date="2021-05" db="EMBL/GenBank/DDBJ databases">
        <title>The genome of the haptophyte Pavlova lutheri (Diacronema luteri, Pavlovales) - a model for lipid biosynthesis in eukaryotic algae.</title>
        <authorList>
            <person name="Hulatt C.J."/>
            <person name="Posewitz M.C."/>
        </authorList>
    </citation>
    <scope>NUCLEOTIDE SEQUENCE</scope>
    <source>
        <strain evidence="12">NIVA-4/92</strain>
    </source>
</reference>
<comment type="similarity">
    <text evidence="2">Belongs to the P2X receptor family.</text>
</comment>
<accession>A0A8J6C355</accession>
<evidence type="ECO:0000256" key="2">
    <source>
        <dbReference type="ARBA" id="ARBA00009848"/>
    </source>
</evidence>
<feature type="compositionally biased region" description="Low complexity" evidence="10">
    <location>
        <begin position="93"/>
        <end position="109"/>
    </location>
</feature>
<protein>
    <submittedName>
        <fullName evidence="12">Uncharacterized protein</fullName>
    </submittedName>
</protein>
<evidence type="ECO:0000256" key="9">
    <source>
        <dbReference type="ARBA" id="ARBA00023303"/>
    </source>
</evidence>
<dbReference type="AlphaFoldDB" id="A0A8J6C355"/>
<organism evidence="12 13">
    <name type="scientific">Diacronema lutheri</name>
    <name type="common">Unicellular marine alga</name>
    <name type="synonym">Monochrysis lutheri</name>
    <dbReference type="NCBI Taxonomy" id="2081491"/>
    <lineage>
        <taxon>Eukaryota</taxon>
        <taxon>Haptista</taxon>
        <taxon>Haptophyta</taxon>
        <taxon>Pavlovophyceae</taxon>
        <taxon>Pavlovales</taxon>
        <taxon>Pavlovaceae</taxon>
        <taxon>Diacronema</taxon>
    </lineage>
</organism>
<evidence type="ECO:0000256" key="11">
    <source>
        <dbReference type="SAM" id="Phobius"/>
    </source>
</evidence>
<dbReference type="GO" id="GO:0007165">
    <property type="term" value="P:signal transduction"/>
    <property type="evidence" value="ECO:0007669"/>
    <property type="project" value="UniProtKB-ARBA"/>
</dbReference>
<feature type="transmembrane region" description="Helical" evidence="11">
    <location>
        <begin position="29"/>
        <end position="48"/>
    </location>
</feature>
<keyword evidence="3" id="KW-0813">Transport</keyword>
<keyword evidence="13" id="KW-1185">Reference proteome</keyword>
<dbReference type="InterPro" id="IPR059116">
    <property type="entry name" value="P2X_receptor"/>
</dbReference>
<comment type="subcellular location">
    <subcellularLocation>
        <location evidence="1">Endomembrane system</location>
    </subcellularLocation>
</comment>
<dbReference type="EMBL" id="JAGTXO010000032">
    <property type="protein sequence ID" value="KAG8460462.1"/>
    <property type="molecule type" value="Genomic_DNA"/>
</dbReference>
<dbReference type="Proteomes" id="UP000751190">
    <property type="component" value="Unassembled WGS sequence"/>
</dbReference>
<keyword evidence="6" id="KW-0406">Ion transport</keyword>
<dbReference type="PANTHER" id="PTHR10125:SF31">
    <property type="entry name" value="P2X RECEPTOR E"/>
    <property type="match status" value="1"/>
</dbReference>
<keyword evidence="4 11" id="KW-0812">Transmembrane</keyword>
<name>A0A8J6C355_DIALT</name>
<sequence>MACRGEDLDGRCAYYTSKMVQVRDVRLGGLYYTSVVFCLVYLGFNIVMEKGFLAFSPILGSLDFDLVGSTENLRPISEYAYCRPTAPAPAPTDAPANASQPTPETAQQPTPEPAPQPAPQPARGKRGAPGAPGAPGAAAPPAATATVGEAAVDAAFSASPAINGSALGCLYMDGHDLVFPAHEEAALFVTTRVTYMRQRRRCGADAQSCAGAPLWTTAWREDAYAVGVEELNVTIVHSLYLPERVGLFTGESNEMDGVHLDHAGRAFGRAPKGDTDVIQLGALLRAAGVELDVADGVARERDVHGAVRAAAGAAARTVDNATARDAGVALVIVLDYSNTFQMFLPARMPRYSLSVHRLSQESAAVDEVTYHERGAVRELRHRAGVRIIARRTGTIGSFSLRALLLNIASGLVIVRTAKFVVDLIALWLHPDRARFFGWIFEQTELATHVKRKEWRVKAQVVGSLLQPRRTNSQPSRSGGGAECSGAGTGDRAPRGGSGVWPRHRRAHGEPRGDGWQQLEDGEDASARRAPAHRGSASVLPHAVLRAVAAVARLVGLAVRGRRERPEELWAATALQAAFRGKQARERLQRARSERQILARAASAGAGSGRLSVGIAEPAGARPQAAVAGASGATDGAGAPVGAPVSACDEAEGGVRPDAVQAAAVGVSPYFAPPRT</sequence>
<evidence type="ECO:0000256" key="10">
    <source>
        <dbReference type="SAM" id="MobiDB-lite"/>
    </source>
</evidence>
<proteinExistence type="inferred from homology"/>
<keyword evidence="5 11" id="KW-1133">Transmembrane helix</keyword>
<dbReference type="GO" id="GO:0016020">
    <property type="term" value="C:membrane"/>
    <property type="evidence" value="ECO:0007669"/>
    <property type="project" value="TreeGrafter"/>
</dbReference>
<keyword evidence="9" id="KW-0407">Ion channel</keyword>
<keyword evidence="7 11" id="KW-0472">Membrane</keyword>
<evidence type="ECO:0000256" key="5">
    <source>
        <dbReference type="ARBA" id="ARBA00022989"/>
    </source>
</evidence>
<dbReference type="GO" id="GO:0012505">
    <property type="term" value="C:endomembrane system"/>
    <property type="evidence" value="ECO:0007669"/>
    <property type="project" value="UniProtKB-SubCell"/>
</dbReference>
<feature type="region of interest" description="Disordered" evidence="10">
    <location>
        <begin position="465"/>
        <end position="536"/>
    </location>
</feature>
<evidence type="ECO:0000256" key="4">
    <source>
        <dbReference type="ARBA" id="ARBA00022692"/>
    </source>
</evidence>
<evidence type="ECO:0000256" key="6">
    <source>
        <dbReference type="ARBA" id="ARBA00023065"/>
    </source>
</evidence>
<evidence type="ECO:0000313" key="12">
    <source>
        <dbReference type="EMBL" id="KAG8460462.1"/>
    </source>
</evidence>
<evidence type="ECO:0000256" key="7">
    <source>
        <dbReference type="ARBA" id="ARBA00023136"/>
    </source>
</evidence>
<dbReference type="GO" id="GO:0070588">
    <property type="term" value="P:calcium ion transmembrane transport"/>
    <property type="evidence" value="ECO:0007669"/>
    <property type="project" value="TreeGrafter"/>
</dbReference>
<comment type="caution">
    <text evidence="12">The sequence shown here is derived from an EMBL/GenBank/DDBJ whole genome shotgun (WGS) entry which is preliminary data.</text>
</comment>
<evidence type="ECO:0000256" key="1">
    <source>
        <dbReference type="ARBA" id="ARBA00004308"/>
    </source>
</evidence>
<evidence type="ECO:0000256" key="8">
    <source>
        <dbReference type="ARBA" id="ARBA00023286"/>
    </source>
</evidence>
<feature type="compositionally biased region" description="Low complexity" evidence="10">
    <location>
        <begin position="128"/>
        <end position="142"/>
    </location>
</feature>
<gene>
    <name evidence="12" type="ORF">KFE25_013112</name>
</gene>
<dbReference type="PANTHER" id="PTHR10125">
    <property type="entry name" value="P2X PURINOCEPTOR"/>
    <property type="match status" value="1"/>
</dbReference>
<feature type="compositionally biased region" description="Gly residues" evidence="10">
    <location>
        <begin position="477"/>
        <end position="488"/>
    </location>
</feature>
<feature type="compositionally biased region" description="Pro residues" evidence="10">
    <location>
        <begin position="110"/>
        <end position="120"/>
    </location>
</feature>
<evidence type="ECO:0000313" key="13">
    <source>
        <dbReference type="Proteomes" id="UP000751190"/>
    </source>
</evidence>
<dbReference type="GO" id="GO:0015267">
    <property type="term" value="F:channel activity"/>
    <property type="evidence" value="ECO:0007669"/>
    <property type="project" value="UniProtKB-ARBA"/>
</dbReference>
<dbReference type="OrthoDB" id="494673at2759"/>
<keyword evidence="8" id="KW-1071">Ligand-gated ion channel</keyword>
<dbReference type="PROSITE" id="PS50096">
    <property type="entry name" value="IQ"/>
    <property type="match status" value="1"/>
</dbReference>
<evidence type="ECO:0000256" key="3">
    <source>
        <dbReference type="ARBA" id="ARBA00022448"/>
    </source>
</evidence>